<keyword evidence="10" id="KW-0539">Nucleus</keyword>
<comment type="caution">
    <text evidence="14">The sequence shown here is derived from an EMBL/GenBank/DDBJ whole genome shotgun (WGS) entry which is preliminary data.</text>
</comment>
<evidence type="ECO:0000313" key="14">
    <source>
        <dbReference type="EMBL" id="KAF6215836.1"/>
    </source>
</evidence>
<evidence type="ECO:0000256" key="1">
    <source>
        <dbReference type="ARBA" id="ARBA00001968"/>
    </source>
</evidence>
<evidence type="ECO:0000256" key="7">
    <source>
        <dbReference type="ARBA" id="ARBA00022722"/>
    </source>
</evidence>
<keyword evidence="7" id="KW-0540">Nuclease</keyword>
<dbReference type="OrthoDB" id="6582221at2759"/>
<evidence type="ECO:0000256" key="11">
    <source>
        <dbReference type="ARBA" id="ARBA00030126"/>
    </source>
</evidence>
<protein>
    <recommendedName>
        <fullName evidence="5">Putative nuclease HARBI1</fullName>
    </recommendedName>
    <alternativeName>
        <fullName evidence="11">Harbinger transposase-derived nuclease</fullName>
    </alternativeName>
</protein>
<dbReference type="Pfam" id="PF13359">
    <property type="entry name" value="DDE_Tnp_4"/>
    <property type="match status" value="1"/>
</dbReference>
<dbReference type="PANTHER" id="PTHR22930">
    <property type="match status" value="1"/>
</dbReference>
<dbReference type="GO" id="GO:0005737">
    <property type="term" value="C:cytoplasm"/>
    <property type="evidence" value="ECO:0007669"/>
    <property type="project" value="UniProtKB-SubCell"/>
</dbReference>
<dbReference type="InterPro" id="IPR027806">
    <property type="entry name" value="HARBI1_dom"/>
</dbReference>
<evidence type="ECO:0000313" key="15">
    <source>
        <dbReference type="Proteomes" id="UP000466442"/>
    </source>
</evidence>
<dbReference type="PANTHER" id="PTHR22930:SF292">
    <property type="entry name" value="DDE TNP4 DOMAIN-CONTAINING PROTEIN"/>
    <property type="match status" value="1"/>
</dbReference>
<evidence type="ECO:0000256" key="6">
    <source>
        <dbReference type="ARBA" id="ARBA00022490"/>
    </source>
</evidence>
<feature type="domain" description="DDE Tnp4" evidence="13">
    <location>
        <begin position="165"/>
        <end position="315"/>
    </location>
</feature>
<evidence type="ECO:0000256" key="4">
    <source>
        <dbReference type="ARBA" id="ARBA00006958"/>
    </source>
</evidence>
<comment type="function">
    <text evidence="12">Transposase-derived protein that may have nuclease activity. Does not have transposase activity.</text>
</comment>
<dbReference type="GO" id="GO:0004518">
    <property type="term" value="F:nuclease activity"/>
    <property type="evidence" value="ECO:0007669"/>
    <property type="project" value="UniProtKB-KW"/>
</dbReference>
<evidence type="ECO:0000256" key="5">
    <source>
        <dbReference type="ARBA" id="ARBA00015519"/>
    </source>
</evidence>
<evidence type="ECO:0000256" key="10">
    <source>
        <dbReference type="ARBA" id="ARBA00023242"/>
    </source>
</evidence>
<keyword evidence="6" id="KW-0963">Cytoplasm</keyword>
<dbReference type="GO" id="GO:0005634">
    <property type="term" value="C:nucleus"/>
    <property type="evidence" value="ECO:0007669"/>
    <property type="project" value="UniProtKB-SubCell"/>
</dbReference>
<evidence type="ECO:0000256" key="3">
    <source>
        <dbReference type="ARBA" id="ARBA00004496"/>
    </source>
</evidence>
<evidence type="ECO:0000256" key="2">
    <source>
        <dbReference type="ARBA" id="ARBA00004123"/>
    </source>
</evidence>
<dbReference type="InterPro" id="IPR026103">
    <property type="entry name" value="HARBI1_animal"/>
</dbReference>
<keyword evidence="15" id="KW-1185">Reference proteome</keyword>
<evidence type="ECO:0000256" key="8">
    <source>
        <dbReference type="ARBA" id="ARBA00022723"/>
    </source>
</evidence>
<dbReference type="Proteomes" id="UP000466442">
    <property type="component" value="Linkage Group LG1"/>
</dbReference>
<dbReference type="GO" id="GO:0046872">
    <property type="term" value="F:metal ion binding"/>
    <property type="evidence" value="ECO:0007669"/>
    <property type="project" value="UniProtKB-KW"/>
</dbReference>
<gene>
    <name evidence="14" type="ORF">GE061_000171</name>
</gene>
<keyword evidence="8" id="KW-0479">Metal-binding</keyword>
<dbReference type="EMBL" id="WIXP02000001">
    <property type="protein sequence ID" value="KAF6215836.1"/>
    <property type="molecule type" value="Genomic_DNA"/>
</dbReference>
<comment type="cofactor">
    <cofactor evidence="1">
        <name>a divalent metal cation</name>
        <dbReference type="ChEBI" id="CHEBI:60240"/>
    </cofactor>
</comment>
<evidence type="ECO:0000256" key="9">
    <source>
        <dbReference type="ARBA" id="ARBA00022801"/>
    </source>
</evidence>
<accession>A0A8S9Y669</accession>
<evidence type="ECO:0000256" key="12">
    <source>
        <dbReference type="ARBA" id="ARBA00045850"/>
    </source>
</evidence>
<sequence>MIFGSSSSSSSDEESSSDGFEEDLAGFVDRVRAKNSVFFEETVPSYDETDFVSHFRVSSTVAHQISQRFERSHFYNSSAGKYGHISPQKQVHIFLWFAGHQTASFLDVADRFGITLSSLFRITRRLTMFLSSLSQEVIRWPNDDEKREAEEWFRSKGFPGAIGTIDGTHIRVDRPHNDPDSYYNRKKYHSIQLQVVCDGHKKITSVFVGFPGSVHDARVFRRSPLGQNLQERCGDFFLLGDSAYPCSRNLVTPFRSTGRETRQQRNFNRLLSSCRVVSEHCIGLLKQKFRQLYHIKLRNIATTVHFIRACCVLHNLALSDEFPVENLSPVENTLDVSHQEENDEDEARDLPEGVAYRQYLLSSMNLN</sequence>
<proteinExistence type="inferred from homology"/>
<dbReference type="AlphaFoldDB" id="A0A8S9Y669"/>
<name>A0A8S9Y669_APOLU</name>
<dbReference type="InterPro" id="IPR045249">
    <property type="entry name" value="HARBI1-like"/>
</dbReference>
<keyword evidence="9" id="KW-0378">Hydrolase</keyword>
<dbReference type="GO" id="GO:0016787">
    <property type="term" value="F:hydrolase activity"/>
    <property type="evidence" value="ECO:0007669"/>
    <property type="project" value="UniProtKB-KW"/>
</dbReference>
<comment type="similarity">
    <text evidence="4">Belongs to the HARBI1 family.</text>
</comment>
<reference evidence="14" key="1">
    <citation type="journal article" date="2021" name="Mol. Ecol. Resour.">
        <title>Apolygus lucorum genome provides insights into omnivorousness and mesophyll feeding.</title>
        <authorList>
            <person name="Liu Y."/>
            <person name="Liu H."/>
            <person name="Wang H."/>
            <person name="Huang T."/>
            <person name="Liu B."/>
            <person name="Yang B."/>
            <person name="Yin L."/>
            <person name="Li B."/>
            <person name="Zhang Y."/>
            <person name="Zhang S."/>
            <person name="Jiang F."/>
            <person name="Zhang X."/>
            <person name="Ren Y."/>
            <person name="Wang B."/>
            <person name="Wang S."/>
            <person name="Lu Y."/>
            <person name="Wu K."/>
            <person name="Fan W."/>
            <person name="Wang G."/>
        </authorList>
    </citation>
    <scope>NUCLEOTIDE SEQUENCE</scope>
    <source>
        <strain evidence="14">12Hb</strain>
    </source>
</reference>
<comment type="subcellular location">
    <subcellularLocation>
        <location evidence="3">Cytoplasm</location>
    </subcellularLocation>
    <subcellularLocation>
        <location evidence="2">Nucleus</location>
    </subcellularLocation>
</comment>
<dbReference type="PRINTS" id="PR02086">
    <property type="entry name" value="PUTNUCHARBI1"/>
</dbReference>
<organism evidence="14 15">
    <name type="scientific">Apolygus lucorum</name>
    <name type="common">Small green plant bug</name>
    <name type="synonym">Lygocoris lucorum</name>
    <dbReference type="NCBI Taxonomy" id="248454"/>
    <lineage>
        <taxon>Eukaryota</taxon>
        <taxon>Metazoa</taxon>
        <taxon>Ecdysozoa</taxon>
        <taxon>Arthropoda</taxon>
        <taxon>Hexapoda</taxon>
        <taxon>Insecta</taxon>
        <taxon>Pterygota</taxon>
        <taxon>Neoptera</taxon>
        <taxon>Paraneoptera</taxon>
        <taxon>Hemiptera</taxon>
        <taxon>Heteroptera</taxon>
        <taxon>Panheteroptera</taxon>
        <taxon>Cimicomorpha</taxon>
        <taxon>Miridae</taxon>
        <taxon>Mirini</taxon>
        <taxon>Apolygus</taxon>
    </lineage>
</organism>
<evidence type="ECO:0000259" key="13">
    <source>
        <dbReference type="Pfam" id="PF13359"/>
    </source>
</evidence>